<name>A0A840WA60_9ACTN</name>
<feature type="region of interest" description="Disordered" evidence="1">
    <location>
        <begin position="80"/>
        <end position="131"/>
    </location>
</feature>
<gene>
    <name evidence="2" type="ORF">HNR07_004119</name>
</gene>
<organism evidence="2 3">
    <name type="scientific">Nocardiopsis metallicus</name>
    <dbReference type="NCBI Taxonomy" id="179819"/>
    <lineage>
        <taxon>Bacteria</taxon>
        <taxon>Bacillati</taxon>
        <taxon>Actinomycetota</taxon>
        <taxon>Actinomycetes</taxon>
        <taxon>Streptosporangiales</taxon>
        <taxon>Nocardiopsidaceae</taxon>
        <taxon>Nocardiopsis</taxon>
    </lineage>
</organism>
<accession>A0A840WA60</accession>
<feature type="region of interest" description="Disordered" evidence="1">
    <location>
        <begin position="1"/>
        <end position="24"/>
    </location>
</feature>
<evidence type="ECO:0000313" key="2">
    <source>
        <dbReference type="EMBL" id="MBB5492982.1"/>
    </source>
</evidence>
<protein>
    <submittedName>
        <fullName evidence="2">Uncharacterized protein</fullName>
    </submittedName>
</protein>
<evidence type="ECO:0000256" key="1">
    <source>
        <dbReference type="SAM" id="MobiDB-lite"/>
    </source>
</evidence>
<keyword evidence="3" id="KW-1185">Reference proteome</keyword>
<proteinExistence type="predicted"/>
<dbReference type="Proteomes" id="UP000579647">
    <property type="component" value="Unassembled WGS sequence"/>
</dbReference>
<comment type="caution">
    <text evidence="2">The sequence shown here is derived from an EMBL/GenBank/DDBJ whole genome shotgun (WGS) entry which is preliminary data.</text>
</comment>
<reference evidence="2 3" key="1">
    <citation type="submission" date="2020-08" db="EMBL/GenBank/DDBJ databases">
        <title>Sequencing the genomes of 1000 actinobacteria strains.</title>
        <authorList>
            <person name="Klenk H.-P."/>
        </authorList>
    </citation>
    <scope>NUCLEOTIDE SEQUENCE [LARGE SCALE GENOMIC DNA]</scope>
    <source>
        <strain evidence="2 3">DSM 44598</strain>
    </source>
</reference>
<feature type="compositionally biased region" description="Basic and acidic residues" evidence="1">
    <location>
        <begin position="101"/>
        <end position="110"/>
    </location>
</feature>
<sequence>MSERAQVAADTAAADSGGQQSENAAAYLRELPQDFKEAVAKAKGLLKHDPTIAGWDGFGEEHETHMESVRRHAATLAGNIRSGAGRIDETDEEAEAGFGGQRRETYRDGFQHLNPNIQVNRTTSGGANSPY</sequence>
<dbReference type="RefSeq" id="WP_184366318.1">
    <property type="nucleotide sequence ID" value="NZ_BAAAKM010000032.1"/>
</dbReference>
<feature type="compositionally biased region" description="Polar residues" evidence="1">
    <location>
        <begin position="113"/>
        <end position="131"/>
    </location>
</feature>
<evidence type="ECO:0000313" key="3">
    <source>
        <dbReference type="Proteomes" id="UP000579647"/>
    </source>
</evidence>
<dbReference type="EMBL" id="JACHDO010000001">
    <property type="protein sequence ID" value="MBB5492982.1"/>
    <property type="molecule type" value="Genomic_DNA"/>
</dbReference>
<feature type="compositionally biased region" description="Low complexity" evidence="1">
    <location>
        <begin position="1"/>
        <end position="14"/>
    </location>
</feature>
<dbReference type="AlphaFoldDB" id="A0A840WA60"/>